<keyword evidence="5" id="KW-0732">Signal</keyword>
<dbReference type="SUPFAM" id="SSF53187">
    <property type="entry name" value="Zn-dependent exopeptidases"/>
    <property type="match status" value="1"/>
</dbReference>
<reference evidence="7 8" key="1">
    <citation type="submission" date="2019-08" db="EMBL/GenBank/DDBJ databases">
        <title>Lewinella sp. strain SSH13 Genome sequencing and assembly.</title>
        <authorList>
            <person name="Kim I."/>
        </authorList>
    </citation>
    <scope>NUCLEOTIDE SEQUENCE [LARGE SCALE GENOMIC DNA]</scope>
    <source>
        <strain evidence="7 8">SSH13</strain>
    </source>
</reference>
<dbReference type="Gene3D" id="3.40.630.40">
    <property type="entry name" value="Zn-dependent exopeptidases"/>
    <property type="match status" value="1"/>
</dbReference>
<dbReference type="FunFam" id="3.40.630.40:FF:000005">
    <property type="entry name" value="N-acetylmuramoyl-L-alanine amidase (AmiA)"/>
    <property type="match status" value="1"/>
</dbReference>
<feature type="signal peptide" evidence="5">
    <location>
        <begin position="1"/>
        <end position="24"/>
    </location>
</feature>
<organism evidence="7 8">
    <name type="scientific">Neolewinella aurantiaca</name>
    <dbReference type="NCBI Taxonomy" id="2602767"/>
    <lineage>
        <taxon>Bacteria</taxon>
        <taxon>Pseudomonadati</taxon>
        <taxon>Bacteroidota</taxon>
        <taxon>Saprospiria</taxon>
        <taxon>Saprospirales</taxon>
        <taxon>Lewinellaceae</taxon>
        <taxon>Neolewinella</taxon>
    </lineage>
</organism>
<dbReference type="GO" id="GO:0030288">
    <property type="term" value="C:outer membrane-bounded periplasmic space"/>
    <property type="evidence" value="ECO:0007669"/>
    <property type="project" value="TreeGrafter"/>
</dbReference>
<proteinExistence type="predicted"/>
<keyword evidence="3" id="KW-0378">Hydrolase</keyword>
<dbReference type="EMBL" id="VOXD01000003">
    <property type="protein sequence ID" value="TXF91277.1"/>
    <property type="molecule type" value="Genomic_DNA"/>
</dbReference>
<dbReference type="RefSeq" id="WP_147929296.1">
    <property type="nucleotide sequence ID" value="NZ_VOXD01000003.1"/>
</dbReference>
<comment type="caution">
    <text evidence="7">The sequence shown here is derived from an EMBL/GenBank/DDBJ whole genome shotgun (WGS) entry which is preliminary data.</text>
</comment>
<dbReference type="InterPro" id="IPR002508">
    <property type="entry name" value="MurNAc-LAA_cat"/>
</dbReference>
<sequence length="584" mass="63457">MIPRAYYALLLLLFFCTPMTTARAATSSGSDTFNLSLRDAAGKSTTEEAFGIRQLAVNCVAGHIAGTNPSCPAPSESLPSSSSRSADTFVVILDAGHGGKDPGGMGGNSYEKAIALSISQLLAIGIRTNFPRVEVIMTRSDDTFIPLYERARIANEAGADLFISIHANIMPGSSATYGTETFVMGQHVAKHNLAVAKRENASILLEDNVQKNYGYDPNSDEGHIMMSTFQHAFLERSIHFADLVESEFKNAGRKSRGVKQAGFVVLKETTMPAVLVETGFMSNPDEEAYLLSGTGQQQLANAILKAFASYYKAMSGEPDSPVLAPPTLAATPAVLPPVASSPASRPADVLDREVPTSPPPTTSRRRQWTARGVSPTPLTYRSPEPVENINPPVPVSQPVNQRAPESYGTPVSAATATTYQQPVTFNRDQQMTDLLAREVTNSLRTQPGVYEQARRIPASVASQPKADSTPYQFNRAEIKTSPAPKNGIDLAKVADHELIYAVQLIATERNLDLTTPQWKRVPYPIRKVKEGKWNKYQIRDLATAQEAGTARQKAREAGIKEAMVVVYYQGKRLQPSAVRYLLSR</sequence>
<feature type="region of interest" description="Disordered" evidence="4">
    <location>
        <begin position="335"/>
        <end position="390"/>
    </location>
</feature>
<evidence type="ECO:0000256" key="5">
    <source>
        <dbReference type="SAM" id="SignalP"/>
    </source>
</evidence>
<dbReference type="AlphaFoldDB" id="A0A5C7FT55"/>
<evidence type="ECO:0000256" key="1">
    <source>
        <dbReference type="ARBA" id="ARBA00001561"/>
    </source>
</evidence>
<evidence type="ECO:0000259" key="6">
    <source>
        <dbReference type="SMART" id="SM00646"/>
    </source>
</evidence>
<dbReference type="GO" id="GO:0008745">
    <property type="term" value="F:N-acetylmuramoyl-L-alanine amidase activity"/>
    <property type="evidence" value="ECO:0007669"/>
    <property type="project" value="UniProtKB-EC"/>
</dbReference>
<dbReference type="Proteomes" id="UP000321907">
    <property type="component" value="Unassembled WGS sequence"/>
</dbReference>
<evidence type="ECO:0000313" key="8">
    <source>
        <dbReference type="Proteomes" id="UP000321907"/>
    </source>
</evidence>
<dbReference type="PANTHER" id="PTHR30404">
    <property type="entry name" value="N-ACETYLMURAMOYL-L-ALANINE AMIDASE"/>
    <property type="match status" value="1"/>
</dbReference>
<accession>A0A5C7FT55</accession>
<dbReference type="InterPro" id="IPR050695">
    <property type="entry name" value="N-acetylmuramoyl_amidase_3"/>
</dbReference>
<dbReference type="SMART" id="SM00646">
    <property type="entry name" value="Ami_3"/>
    <property type="match status" value="1"/>
</dbReference>
<evidence type="ECO:0000256" key="3">
    <source>
        <dbReference type="ARBA" id="ARBA00022801"/>
    </source>
</evidence>
<dbReference type="CDD" id="cd02696">
    <property type="entry name" value="MurNAc-LAA"/>
    <property type="match status" value="1"/>
</dbReference>
<protein>
    <recommendedName>
        <fullName evidence="2">N-acetylmuramoyl-L-alanine amidase</fullName>
        <ecNumber evidence="2">3.5.1.28</ecNumber>
    </recommendedName>
</protein>
<evidence type="ECO:0000256" key="4">
    <source>
        <dbReference type="SAM" id="MobiDB-lite"/>
    </source>
</evidence>
<dbReference type="OrthoDB" id="9806267at2"/>
<name>A0A5C7FT55_9BACT</name>
<dbReference type="GO" id="GO:0009253">
    <property type="term" value="P:peptidoglycan catabolic process"/>
    <property type="evidence" value="ECO:0007669"/>
    <property type="project" value="InterPro"/>
</dbReference>
<evidence type="ECO:0000256" key="2">
    <source>
        <dbReference type="ARBA" id="ARBA00011901"/>
    </source>
</evidence>
<evidence type="ECO:0000313" key="7">
    <source>
        <dbReference type="EMBL" id="TXF91277.1"/>
    </source>
</evidence>
<feature type="domain" description="MurNAc-LAA" evidence="6">
    <location>
        <begin position="151"/>
        <end position="308"/>
    </location>
</feature>
<dbReference type="EC" id="3.5.1.28" evidence="2"/>
<keyword evidence="8" id="KW-1185">Reference proteome</keyword>
<dbReference type="Pfam" id="PF01520">
    <property type="entry name" value="Amidase_3"/>
    <property type="match status" value="1"/>
</dbReference>
<gene>
    <name evidence="7" type="ORF">FUA23_03375</name>
</gene>
<feature type="chain" id="PRO_5022793851" description="N-acetylmuramoyl-L-alanine amidase" evidence="5">
    <location>
        <begin position="25"/>
        <end position="584"/>
    </location>
</feature>
<feature type="compositionally biased region" description="Low complexity" evidence="4">
    <location>
        <begin position="335"/>
        <end position="347"/>
    </location>
</feature>
<comment type="catalytic activity">
    <reaction evidence="1">
        <text>Hydrolyzes the link between N-acetylmuramoyl residues and L-amino acid residues in certain cell-wall glycopeptides.</text>
        <dbReference type="EC" id="3.5.1.28"/>
    </reaction>
</comment>
<dbReference type="PANTHER" id="PTHR30404:SF0">
    <property type="entry name" value="N-ACETYLMURAMOYL-L-ALANINE AMIDASE AMIC"/>
    <property type="match status" value="1"/>
</dbReference>